<dbReference type="EMBL" id="UINC01063592">
    <property type="protein sequence ID" value="SVB91375.1"/>
    <property type="molecule type" value="Genomic_DNA"/>
</dbReference>
<accession>A0A382HW95</accession>
<feature type="compositionally biased region" description="Low complexity" evidence="1">
    <location>
        <begin position="445"/>
        <end position="458"/>
    </location>
</feature>
<dbReference type="AlphaFoldDB" id="A0A382HW95"/>
<sequence length="458" mass="51403">EEAVNRFKNAKILKADSLDANNMPVYSNLIKAAGIEKEGFSKNPNAAGSKALQLAGGMGIETCIKTVMSTSTFMTDQVTVKTGNSWNQKLNDGKGGYDDIKAGPMIPDIQTTYTLEESEENPLWLYKITPVVTIGKWDHVRELYQRNIQYVISLYESKGRAPESGPMYGVTDVVKQYDYLYTGQNKDVLEFDMNFSSAAFDPRIVGGYHFGLEQYVDKGGRTKKSQFNQTGYTHVDPFTTGYYLTRNRSDIWQAGSSADYRTVMAKNFMSKIYQGGADKLVGTLTIIGDPDFITQDEGFGLHAHSSLYVRNSVNTHRDPVILINFLTPPDINTETGLLETHSGDKFVEGNSISIFSGYYRVLIISSTISDNVFRQELSLVRVEVQEEQELKPSESTQEIDIKKKAPDPKVENANEQFHKNYKKNKIDRWRKRGNDFTVDDDNKKSSSWNPSGTSSTVS</sequence>
<name>A0A382HW95_9ZZZZ</name>
<feature type="non-terminal residue" evidence="2">
    <location>
        <position position="1"/>
    </location>
</feature>
<feature type="compositionally biased region" description="Basic and acidic residues" evidence="1">
    <location>
        <begin position="399"/>
        <end position="418"/>
    </location>
</feature>
<organism evidence="2">
    <name type="scientific">marine metagenome</name>
    <dbReference type="NCBI Taxonomy" id="408172"/>
    <lineage>
        <taxon>unclassified sequences</taxon>
        <taxon>metagenomes</taxon>
        <taxon>ecological metagenomes</taxon>
    </lineage>
</organism>
<feature type="region of interest" description="Disordered" evidence="1">
    <location>
        <begin position="390"/>
        <end position="458"/>
    </location>
</feature>
<gene>
    <name evidence="2" type="ORF">METZ01_LOCUS244229</name>
</gene>
<reference evidence="2" key="1">
    <citation type="submission" date="2018-05" db="EMBL/GenBank/DDBJ databases">
        <authorList>
            <person name="Lanie J.A."/>
            <person name="Ng W.-L."/>
            <person name="Kazmierczak K.M."/>
            <person name="Andrzejewski T.M."/>
            <person name="Davidsen T.M."/>
            <person name="Wayne K.J."/>
            <person name="Tettelin H."/>
            <person name="Glass J.I."/>
            <person name="Rusch D."/>
            <person name="Podicherti R."/>
            <person name="Tsui H.-C.T."/>
            <person name="Winkler M.E."/>
        </authorList>
    </citation>
    <scope>NUCLEOTIDE SEQUENCE</scope>
</reference>
<feature type="non-terminal residue" evidence="2">
    <location>
        <position position="458"/>
    </location>
</feature>
<evidence type="ECO:0000313" key="2">
    <source>
        <dbReference type="EMBL" id="SVB91375.1"/>
    </source>
</evidence>
<feature type="compositionally biased region" description="Basic residues" evidence="1">
    <location>
        <begin position="419"/>
        <end position="431"/>
    </location>
</feature>
<evidence type="ECO:0000256" key="1">
    <source>
        <dbReference type="SAM" id="MobiDB-lite"/>
    </source>
</evidence>
<proteinExistence type="predicted"/>
<protein>
    <submittedName>
        <fullName evidence="2">Uncharacterized protein</fullName>
    </submittedName>
</protein>